<keyword evidence="3" id="KW-0813">Transport</keyword>
<proteinExistence type="predicted"/>
<keyword evidence="6" id="KW-0812">Transmembrane</keyword>
<keyword evidence="12" id="KW-0496">Mitochondrion</keyword>
<dbReference type="EMBL" id="QXTE01000097">
    <property type="protein sequence ID" value="TFK06357.1"/>
    <property type="molecule type" value="Genomic_DNA"/>
</dbReference>
<reference evidence="18 19" key="1">
    <citation type="submission" date="2019-04" db="EMBL/GenBank/DDBJ databases">
        <title>Draft genome of the big-headed turtle Platysternon megacephalum.</title>
        <authorList>
            <person name="Gong S."/>
        </authorList>
    </citation>
    <scope>NUCLEOTIDE SEQUENCE [LARGE SCALE GENOMIC DNA]</scope>
    <source>
        <strain evidence="18">DO16091913</strain>
        <tissue evidence="18">Muscle</tissue>
    </source>
</reference>
<sequence>MVRIPTQSLLVGVVQSGKGRHGGRGLEACPGGGVVWLEAIGYHGDGVWGRGLPVPVSGPRVGLPCLADMIRAGRLCRGLGLLRPHPLPDPAGGSAPPSRRLRTGHPQRRDLFSDLEKEIVKFQKKLKESLPGSDWDPVGTTKGLPPERADVVIVGGGVMGWSVAYWLKALEPHRDALRVVVIEKDPTYSQASTVLSVGGIRQQFSLPENIQMSLYSAFFLRTINEHLGVVNEPPIDIQFNPSGYLFLASEDGAAVLEENVHIQRAEGAKVSLLSPAQLKKKYPWINTDGVAVASYGLENEGWFDPWSLLNAFRRKAMSMGVFQCFGEVMSFTISSREIMEPEGELTYSRINYVRVQMPNSLEYQLVECSLVVNAAGAWSQKLAEMASVGIGPPDTQEGIKLPVEPRKRYVFVWHCPDGPGLDCPMLVDTTGAYFRREGVGGNYLGSLSPAEEEEPDIQDLEVDHDFFQEKIWPYLAHRVPVFESLKVKSAWAGYYDYNTFDQNAVLGLHPLVENMVFITGFSGHGLQQSPAAGRAMAELILEGKFKTINMEKFSFNRFVSGEQVLERNIV</sequence>
<dbReference type="InterPro" id="IPR006076">
    <property type="entry name" value="FAD-dep_OxRdtase"/>
</dbReference>
<keyword evidence="11" id="KW-0560">Oxidoreductase</keyword>
<comment type="subcellular location">
    <subcellularLocation>
        <location evidence="2">Mitochondrion inner membrane</location>
        <topology evidence="2">Single-pass membrane protein</topology>
    </subcellularLocation>
</comment>
<keyword evidence="13" id="KW-0472">Membrane</keyword>
<dbReference type="Gene3D" id="3.50.50.60">
    <property type="entry name" value="FAD/NAD(P)-binding domain"/>
    <property type="match status" value="1"/>
</dbReference>
<keyword evidence="9" id="KW-0249">Electron transport</keyword>
<evidence type="ECO:0000256" key="10">
    <source>
        <dbReference type="ARBA" id="ARBA00022989"/>
    </source>
</evidence>
<evidence type="ECO:0000256" key="8">
    <source>
        <dbReference type="ARBA" id="ARBA00022827"/>
    </source>
</evidence>
<organism evidence="18 19">
    <name type="scientific">Platysternon megacephalum</name>
    <name type="common">big-headed turtle</name>
    <dbReference type="NCBI Taxonomy" id="55544"/>
    <lineage>
        <taxon>Eukaryota</taxon>
        <taxon>Metazoa</taxon>
        <taxon>Chordata</taxon>
        <taxon>Craniata</taxon>
        <taxon>Vertebrata</taxon>
        <taxon>Euteleostomi</taxon>
        <taxon>Archelosauria</taxon>
        <taxon>Testudinata</taxon>
        <taxon>Testudines</taxon>
        <taxon>Cryptodira</taxon>
        <taxon>Durocryptodira</taxon>
        <taxon>Testudinoidea</taxon>
        <taxon>Platysternidae</taxon>
        <taxon>Platysternon</taxon>
    </lineage>
</organism>
<dbReference type="GO" id="GO:0016491">
    <property type="term" value="F:oxidoreductase activity"/>
    <property type="evidence" value="ECO:0007669"/>
    <property type="project" value="UniProtKB-KW"/>
</dbReference>
<keyword evidence="19" id="KW-1185">Reference proteome</keyword>
<keyword evidence="5" id="KW-0679">Respiratory chain</keyword>
<dbReference type="GO" id="GO:0005743">
    <property type="term" value="C:mitochondrial inner membrane"/>
    <property type="evidence" value="ECO:0007669"/>
    <property type="project" value="UniProtKB-SubCell"/>
</dbReference>
<evidence type="ECO:0000256" key="16">
    <source>
        <dbReference type="SAM" id="MobiDB-lite"/>
    </source>
</evidence>
<dbReference type="GO" id="GO:0032981">
    <property type="term" value="P:mitochondrial respiratory chain complex I assembly"/>
    <property type="evidence" value="ECO:0007669"/>
    <property type="project" value="TreeGrafter"/>
</dbReference>
<feature type="domain" description="FAD dependent oxidoreductase" evidence="17">
    <location>
        <begin position="150"/>
        <end position="539"/>
    </location>
</feature>
<evidence type="ECO:0000313" key="18">
    <source>
        <dbReference type="EMBL" id="TFK06357.1"/>
    </source>
</evidence>
<evidence type="ECO:0000313" key="19">
    <source>
        <dbReference type="Proteomes" id="UP000297703"/>
    </source>
</evidence>
<comment type="cofactor">
    <cofactor evidence="1">
        <name>FAD</name>
        <dbReference type="ChEBI" id="CHEBI:57692"/>
    </cofactor>
</comment>
<evidence type="ECO:0000259" key="17">
    <source>
        <dbReference type="Pfam" id="PF01266"/>
    </source>
</evidence>
<evidence type="ECO:0000256" key="11">
    <source>
        <dbReference type="ARBA" id="ARBA00023002"/>
    </source>
</evidence>
<evidence type="ECO:0000256" key="12">
    <source>
        <dbReference type="ARBA" id="ARBA00023128"/>
    </source>
</evidence>
<dbReference type="SUPFAM" id="SSF51905">
    <property type="entry name" value="FAD/NAD(P)-binding domain"/>
    <property type="match status" value="1"/>
</dbReference>
<dbReference type="Gene3D" id="3.30.9.10">
    <property type="entry name" value="D-Amino Acid Oxidase, subunit A, domain 2"/>
    <property type="match status" value="1"/>
</dbReference>
<keyword evidence="7" id="KW-0999">Mitochondrion inner membrane</keyword>
<evidence type="ECO:0000256" key="9">
    <source>
        <dbReference type="ARBA" id="ARBA00022982"/>
    </source>
</evidence>
<keyword evidence="10" id="KW-1133">Transmembrane helix</keyword>
<evidence type="ECO:0000256" key="4">
    <source>
        <dbReference type="ARBA" id="ARBA00022630"/>
    </source>
</evidence>
<comment type="function">
    <text evidence="15">Required for the assembly of the mitochondrial membrane respiratory chain NADH dehydrogenase (Complex I). Involved in mid-late stages of complex I assembly.</text>
</comment>
<protein>
    <recommendedName>
        <fullName evidence="14">FAD-dependent oxidoreductase domain-containing protein 1</fullName>
    </recommendedName>
</protein>
<accession>A0A4D9E8U6</accession>
<dbReference type="FunFam" id="3.30.9.10:FF:000155">
    <property type="entry name" value="FAD-dependent oxidoreductase domain-containing 1"/>
    <property type="match status" value="1"/>
</dbReference>
<name>A0A4D9E8U6_9SAUR</name>
<dbReference type="PANTHER" id="PTHR13847">
    <property type="entry name" value="SARCOSINE DEHYDROGENASE-RELATED"/>
    <property type="match status" value="1"/>
</dbReference>
<evidence type="ECO:0000256" key="5">
    <source>
        <dbReference type="ARBA" id="ARBA00022660"/>
    </source>
</evidence>
<evidence type="ECO:0000256" key="6">
    <source>
        <dbReference type="ARBA" id="ARBA00022692"/>
    </source>
</evidence>
<dbReference type="PANTHER" id="PTHR13847:SF287">
    <property type="entry name" value="FAD-DEPENDENT OXIDOREDUCTASE DOMAIN-CONTAINING PROTEIN 1"/>
    <property type="match status" value="1"/>
</dbReference>
<evidence type="ECO:0000256" key="15">
    <source>
        <dbReference type="ARBA" id="ARBA00046185"/>
    </source>
</evidence>
<keyword evidence="8" id="KW-0274">FAD</keyword>
<dbReference type="STRING" id="55544.A0A4D9E8U6"/>
<evidence type="ECO:0000256" key="13">
    <source>
        <dbReference type="ARBA" id="ARBA00023136"/>
    </source>
</evidence>
<dbReference type="Proteomes" id="UP000297703">
    <property type="component" value="Unassembled WGS sequence"/>
</dbReference>
<dbReference type="OrthoDB" id="424974at2759"/>
<keyword evidence="4" id="KW-0285">Flavoprotein</keyword>
<evidence type="ECO:0000256" key="14">
    <source>
        <dbReference type="ARBA" id="ARBA00039785"/>
    </source>
</evidence>
<dbReference type="InterPro" id="IPR036188">
    <property type="entry name" value="FAD/NAD-bd_sf"/>
</dbReference>
<feature type="region of interest" description="Disordered" evidence="16">
    <location>
        <begin position="87"/>
        <end position="106"/>
    </location>
</feature>
<dbReference type="Pfam" id="PF01266">
    <property type="entry name" value="DAO"/>
    <property type="match status" value="1"/>
</dbReference>
<reference evidence="18 19" key="2">
    <citation type="submission" date="2019-04" db="EMBL/GenBank/DDBJ databases">
        <title>The genome sequence of big-headed turtle.</title>
        <authorList>
            <person name="Gong S."/>
        </authorList>
    </citation>
    <scope>NUCLEOTIDE SEQUENCE [LARGE SCALE GENOMIC DNA]</scope>
    <source>
        <strain evidence="18">DO16091913</strain>
        <tissue evidence="18">Muscle</tissue>
    </source>
</reference>
<comment type="caution">
    <text evidence="18">The sequence shown here is derived from an EMBL/GenBank/DDBJ whole genome shotgun (WGS) entry which is preliminary data.</text>
</comment>
<gene>
    <name evidence="18" type="ORF">DR999_PMT10972</name>
</gene>
<evidence type="ECO:0000256" key="2">
    <source>
        <dbReference type="ARBA" id="ARBA00004434"/>
    </source>
</evidence>
<evidence type="ECO:0000256" key="3">
    <source>
        <dbReference type="ARBA" id="ARBA00022448"/>
    </source>
</evidence>
<evidence type="ECO:0000256" key="1">
    <source>
        <dbReference type="ARBA" id="ARBA00001974"/>
    </source>
</evidence>
<evidence type="ECO:0000256" key="7">
    <source>
        <dbReference type="ARBA" id="ARBA00022792"/>
    </source>
</evidence>
<dbReference type="AlphaFoldDB" id="A0A4D9E8U6"/>